<feature type="region of interest" description="Disordered" evidence="1">
    <location>
        <begin position="1"/>
        <end position="334"/>
    </location>
</feature>
<feature type="compositionally biased region" description="Low complexity" evidence="1">
    <location>
        <begin position="256"/>
        <end position="290"/>
    </location>
</feature>
<feature type="compositionally biased region" description="Polar residues" evidence="1">
    <location>
        <begin position="444"/>
        <end position="460"/>
    </location>
</feature>
<feature type="domain" description="BZIP" evidence="2">
    <location>
        <begin position="366"/>
        <end position="380"/>
    </location>
</feature>
<evidence type="ECO:0000259" key="2">
    <source>
        <dbReference type="PROSITE" id="PS00036"/>
    </source>
</evidence>
<dbReference type="Pfam" id="PF07716">
    <property type="entry name" value="bZIP_2"/>
    <property type="match status" value="1"/>
</dbReference>
<feature type="compositionally biased region" description="Basic and acidic residues" evidence="1">
    <location>
        <begin position="563"/>
        <end position="575"/>
    </location>
</feature>
<accession>A0A139HVG2</accession>
<dbReference type="InterPro" id="IPR004827">
    <property type="entry name" value="bZIP"/>
</dbReference>
<proteinExistence type="predicted"/>
<feature type="compositionally biased region" description="Pro residues" evidence="1">
    <location>
        <begin position="479"/>
        <end position="493"/>
    </location>
</feature>
<comment type="caution">
    <text evidence="3">The sequence shown here is derived from an EMBL/GenBank/DDBJ whole genome shotgun (WGS) entry which is preliminary data.</text>
</comment>
<feature type="compositionally biased region" description="Low complexity" evidence="1">
    <location>
        <begin position="173"/>
        <end position="194"/>
    </location>
</feature>
<dbReference type="Gene3D" id="1.20.5.170">
    <property type="match status" value="1"/>
</dbReference>
<feature type="compositionally biased region" description="Polar residues" evidence="1">
    <location>
        <begin position="14"/>
        <end position="34"/>
    </location>
</feature>
<feature type="compositionally biased region" description="Polar residues" evidence="1">
    <location>
        <begin position="130"/>
        <end position="154"/>
    </location>
</feature>
<dbReference type="PROSITE" id="PS00036">
    <property type="entry name" value="BZIP_BASIC"/>
    <property type="match status" value="1"/>
</dbReference>
<sequence>MSDRPRDQRPPDTLITSATDAQQRAQQYPPTSLSDHYGPRTVTTTPSLTSPALHRPPTGNGRTMELPPLPQAPSASGGSFPPASTASRSVGVASILNPTDGDDSFASRRRKASQLESPNASLPILPPLATQHQVTQSARGTPTPSSMQPVSSFSGERAPRRILTPRSPSLHRAASLNQLSNSSSSYPTYSAQQAPFAVSPRSRSYAIEPGTAGAPPLPTPPAGVRQSYGFPTSAQSTQLPPTSHRVSGSSINRPGRPTSESTSPRSSYSSYSQAGPTSPSATYASTSMPTLSSAYPGGRGGPPEHLGSGAASAPTSMGPDRQRAVGVPISSSGGQNVYQMMTLETTSGTVQLPVDVQAASRVADEKRRRNAGASARFRQRRKEKEKEASSTISRLELQVKELSEDMDFYKRERDYMAGVVLQVPGGDRHFPRPQSPRHRRSSGFIGSNRNADYVTMQDQGGRSPDEGRNVRRRTSTLSLPPPPQASNPLPPPGTAYQPGYAPQGYGHPLQPHPQPAAVHRASPPLPSPSIRGPLPTPTSAHAPPGAHQLMQASPQTGPWNPYAERRGPGHPKDPR</sequence>
<reference evidence="3 4" key="1">
    <citation type="submission" date="2015-07" db="EMBL/GenBank/DDBJ databases">
        <title>Comparative genomics of the Sigatoka disease complex on banana suggests a link between parallel evolutionary changes in Pseudocercospora fijiensis and Pseudocercospora eumusae and increased virulence on the banana host.</title>
        <authorList>
            <person name="Chang T.-C."/>
            <person name="Salvucci A."/>
            <person name="Crous P.W."/>
            <person name="Stergiopoulos I."/>
        </authorList>
    </citation>
    <scope>NUCLEOTIDE SEQUENCE [LARGE SCALE GENOMIC DNA]</scope>
    <source>
        <strain evidence="3 4">CBS 114824</strain>
    </source>
</reference>
<feature type="compositionally biased region" description="Polar residues" evidence="1">
    <location>
        <begin position="229"/>
        <end position="252"/>
    </location>
</feature>
<keyword evidence="4" id="KW-1185">Reference proteome</keyword>
<dbReference type="CDD" id="cd14705">
    <property type="entry name" value="bZIP_Zip1"/>
    <property type="match status" value="1"/>
</dbReference>
<feature type="region of interest" description="Disordered" evidence="1">
    <location>
        <begin position="423"/>
        <end position="575"/>
    </location>
</feature>
<dbReference type="GO" id="GO:0003700">
    <property type="term" value="F:DNA-binding transcription factor activity"/>
    <property type="evidence" value="ECO:0007669"/>
    <property type="project" value="InterPro"/>
</dbReference>
<feature type="compositionally biased region" description="Polar residues" evidence="1">
    <location>
        <begin position="41"/>
        <end position="50"/>
    </location>
</feature>
<dbReference type="OrthoDB" id="2247093at2759"/>
<evidence type="ECO:0000256" key="1">
    <source>
        <dbReference type="SAM" id="MobiDB-lite"/>
    </source>
</evidence>
<feature type="region of interest" description="Disordered" evidence="1">
    <location>
        <begin position="360"/>
        <end position="391"/>
    </location>
</feature>
<gene>
    <name evidence="3" type="ORF">AC578_5994</name>
</gene>
<evidence type="ECO:0000313" key="4">
    <source>
        <dbReference type="Proteomes" id="UP000070133"/>
    </source>
</evidence>
<dbReference type="EMBL" id="LFZN01000006">
    <property type="protein sequence ID" value="KXT06461.1"/>
    <property type="molecule type" value="Genomic_DNA"/>
</dbReference>
<organism evidence="3 4">
    <name type="scientific">Pseudocercospora eumusae</name>
    <dbReference type="NCBI Taxonomy" id="321146"/>
    <lineage>
        <taxon>Eukaryota</taxon>
        <taxon>Fungi</taxon>
        <taxon>Dikarya</taxon>
        <taxon>Ascomycota</taxon>
        <taxon>Pezizomycotina</taxon>
        <taxon>Dothideomycetes</taxon>
        <taxon>Dothideomycetidae</taxon>
        <taxon>Mycosphaerellales</taxon>
        <taxon>Mycosphaerellaceae</taxon>
        <taxon>Pseudocercospora</taxon>
    </lineage>
</organism>
<protein>
    <recommendedName>
        <fullName evidence="2">BZIP domain-containing protein</fullName>
    </recommendedName>
</protein>
<evidence type="ECO:0000313" key="3">
    <source>
        <dbReference type="EMBL" id="KXT06461.1"/>
    </source>
</evidence>
<dbReference type="Proteomes" id="UP000070133">
    <property type="component" value="Unassembled WGS sequence"/>
</dbReference>
<feature type="compositionally biased region" description="Low complexity" evidence="1">
    <location>
        <begin position="72"/>
        <end position="87"/>
    </location>
</feature>
<dbReference type="AlphaFoldDB" id="A0A139HVG2"/>
<feature type="compositionally biased region" description="Basic and acidic residues" evidence="1">
    <location>
        <begin position="1"/>
        <end position="10"/>
    </location>
</feature>
<name>A0A139HVG2_9PEZI</name>